<dbReference type="OrthoDB" id="268928at2759"/>
<gene>
    <name evidence="7" type="ORF">QVE165_LOCUS25579</name>
</gene>
<comment type="subcellular location">
    <subcellularLocation>
        <location evidence="1">Membrane</location>
        <topology evidence="1">Multi-pass membrane protein</topology>
    </subcellularLocation>
</comment>
<feature type="transmembrane region" description="Helical" evidence="6">
    <location>
        <begin position="92"/>
        <end position="118"/>
    </location>
</feature>
<evidence type="ECO:0000256" key="3">
    <source>
        <dbReference type="ARBA" id="ARBA00022692"/>
    </source>
</evidence>
<evidence type="ECO:0000256" key="6">
    <source>
        <dbReference type="SAM" id="Phobius"/>
    </source>
</evidence>
<evidence type="ECO:0000256" key="2">
    <source>
        <dbReference type="ARBA" id="ARBA00005335"/>
    </source>
</evidence>
<dbReference type="InterPro" id="IPR007919">
    <property type="entry name" value="UPF0220"/>
</dbReference>
<dbReference type="GO" id="GO:0016020">
    <property type="term" value="C:membrane"/>
    <property type="evidence" value="ECO:0007669"/>
    <property type="project" value="UniProtKB-SubCell"/>
</dbReference>
<reference evidence="7" key="1">
    <citation type="submission" date="2021-02" db="EMBL/GenBank/DDBJ databases">
        <authorList>
            <person name="Nowell W R."/>
        </authorList>
    </citation>
    <scope>NUCLEOTIDE SEQUENCE</scope>
</reference>
<evidence type="ECO:0000256" key="4">
    <source>
        <dbReference type="ARBA" id="ARBA00022989"/>
    </source>
</evidence>
<feature type="transmembrane region" description="Helical" evidence="6">
    <location>
        <begin position="20"/>
        <end position="37"/>
    </location>
</feature>
<dbReference type="AlphaFoldDB" id="A0A814W3K0"/>
<keyword evidence="4 6" id="KW-1133">Transmembrane helix</keyword>
<proteinExistence type="inferred from homology"/>
<name>A0A814W3K0_9BILA</name>
<evidence type="ECO:0000313" key="8">
    <source>
        <dbReference type="Proteomes" id="UP000663832"/>
    </source>
</evidence>
<evidence type="ECO:0008006" key="9">
    <source>
        <dbReference type="Google" id="ProtNLM"/>
    </source>
</evidence>
<feature type="transmembrane region" description="Helical" evidence="6">
    <location>
        <begin position="52"/>
        <end position="71"/>
    </location>
</feature>
<sequence length="154" mass="17525">MLDSVNKKLDLHKYFNRNAIASILSGALFAFAWWIIIDLSYQYPLKSDFNKIYYIIGIVATFALILANSISNSQVLGDTNEDNCLGQFGARSLLFISFLLAFGSLIASAWLLFGYYISHKQGNLYPIVMIFVQNLIIFISTLILKFGRREEVNY</sequence>
<dbReference type="Proteomes" id="UP000663832">
    <property type="component" value="Unassembled WGS sequence"/>
</dbReference>
<protein>
    <recommendedName>
        <fullName evidence="9">Transmembrane protein 50A</fullName>
    </recommendedName>
</protein>
<evidence type="ECO:0000313" key="7">
    <source>
        <dbReference type="EMBL" id="CAF1196932.1"/>
    </source>
</evidence>
<evidence type="ECO:0000256" key="5">
    <source>
        <dbReference type="ARBA" id="ARBA00023136"/>
    </source>
</evidence>
<organism evidence="7 8">
    <name type="scientific">Adineta steineri</name>
    <dbReference type="NCBI Taxonomy" id="433720"/>
    <lineage>
        <taxon>Eukaryota</taxon>
        <taxon>Metazoa</taxon>
        <taxon>Spiralia</taxon>
        <taxon>Gnathifera</taxon>
        <taxon>Rotifera</taxon>
        <taxon>Eurotatoria</taxon>
        <taxon>Bdelloidea</taxon>
        <taxon>Adinetida</taxon>
        <taxon>Adinetidae</taxon>
        <taxon>Adineta</taxon>
    </lineage>
</organism>
<accession>A0A814W3K0</accession>
<keyword evidence="8" id="KW-1185">Reference proteome</keyword>
<keyword evidence="5 6" id="KW-0472">Membrane</keyword>
<evidence type="ECO:0000256" key="1">
    <source>
        <dbReference type="ARBA" id="ARBA00004141"/>
    </source>
</evidence>
<feature type="transmembrane region" description="Helical" evidence="6">
    <location>
        <begin position="124"/>
        <end position="144"/>
    </location>
</feature>
<keyword evidence="3 6" id="KW-0812">Transmembrane</keyword>
<comment type="similarity">
    <text evidence="2">Belongs to the UPF0220 family.</text>
</comment>
<comment type="caution">
    <text evidence="7">The sequence shown here is derived from an EMBL/GenBank/DDBJ whole genome shotgun (WGS) entry which is preliminary data.</text>
</comment>
<dbReference type="Pfam" id="PF05255">
    <property type="entry name" value="UPF0220"/>
    <property type="match status" value="1"/>
</dbReference>
<dbReference type="PANTHER" id="PTHR13180">
    <property type="entry name" value="SMALL MEMBRANE PROTEIN-RELATED"/>
    <property type="match status" value="1"/>
</dbReference>
<dbReference type="EMBL" id="CAJNOM010000186">
    <property type="protein sequence ID" value="CAF1196932.1"/>
    <property type="molecule type" value="Genomic_DNA"/>
</dbReference>